<dbReference type="PATRIC" id="fig|698738.3.peg.3265"/>
<feature type="chain" id="PRO_5004374430" description="Cytochrome P460 domain-containing protein" evidence="1">
    <location>
        <begin position="29"/>
        <end position="225"/>
    </location>
</feature>
<dbReference type="Proteomes" id="UP000032749">
    <property type="component" value="Chromosome"/>
</dbReference>
<organism evidence="2 3">
    <name type="scientific">Oleispira antarctica RB-8</name>
    <dbReference type="NCBI Taxonomy" id="698738"/>
    <lineage>
        <taxon>Bacteria</taxon>
        <taxon>Pseudomonadati</taxon>
        <taxon>Pseudomonadota</taxon>
        <taxon>Gammaproteobacteria</taxon>
        <taxon>Oceanospirillales</taxon>
        <taxon>Oceanospirillaceae</taxon>
        <taxon>Oleispira</taxon>
    </lineage>
</organism>
<sequence length="225" mass="24428">MIKTWTSKAAVIFTLGIASMGMAFSVSAADKVSDSKNEVPLAVTAQGQLPVTASTFTCIRDMTKVRGFYVDNLKGDLEGTLAVANSETGGVYPPGSVVQLVPGEVMVKHEVGYSPVTKDWEFFELDVSEEGSEIRKRGFADVVNRFGGNCFACHIQAKPQWDMVCEDTHGCETIPITKEVIDLIQRTDPRCSDNEELSAGESYELFKLKLKVGVGSAIGTVKEMM</sequence>
<reference evidence="2 3" key="1">
    <citation type="journal article" date="2013" name="Nat. Commun.">
        <title>Genome sequence and functional genomic analysis of the oil-degrading bacterium Oleispira antarctica.</title>
        <authorList>
            <person name="Kube M."/>
            <person name="Chernikova T.N."/>
            <person name="Al-Ramahi Y."/>
            <person name="Beloqui A."/>
            <person name="Lopez-Cortez N."/>
            <person name="Guazzaroni M.E."/>
            <person name="Heipieper H.J."/>
            <person name="Klages S."/>
            <person name="Kotsyurbenko O.R."/>
            <person name="Langer I."/>
            <person name="Nechitaylo T.Y."/>
            <person name="Lunsdorf H."/>
            <person name="Fernandez M."/>
            <person name="Juarez S."/>
            <person name="Ciordia S."/>
            <person name="Singer A."/>
            <person name="Kagan O."/>
            <person name="Egorova O."/>
            <person name="Petit P.A."/>
            <person name="Stogios P."/>
            <person name="Kim Y."/>
            <person name="Tchigvintsev A."/>
            <person name="Flick R."/>
            <person name="Denaro R."/>
            <person name="Genovese M."/>
            <person name="Albar J.P."/>
            <person name="Reva O.N."/>
            <person name="Martinez-Gomariz M."/>
            <person name="Tran H."/>
            <person name="Ferrer M."/>
            <person name="Savchenko A."/>
            <person name="Yakunin A.F."/>
            <person name="Yakimov M.M."/>
            <person name="Golyshina O.V."/>
            <person name="Reinhardt R."/>
            <person name="Golyshin P.N."/>
        </authorList>
    </citation>
    <scope>NUCLEOTIDE SEQUENCE [LARGE SCALE GENOMIC DNA]</scope>
</reference>
<proteinExistence type="predicted"/>
<dbReference type="Gene3D" id="3.50.70.20">
    <property type="entry name" value="Cytochrome P460"/>
    <property type="match status" value="1"/>
</dbReference>
<protein>
    <recommendedName>
        <fullName evidence="4">Cytochrome P460 domain-containing protein</fullName>
    </recommendedName>
</protein>
<evidence type="ECO:0008006" key="4">
    <source>
        <dbReference type="Google" id="ProtNLM"/>
    </source>
</evidence>
<dbReference type="EMBL" id="FO203512">
    <property type="protein sequence ID" value="CCK77318.1"/>
    <property type="molecule type" value="Genomic_DNA"/>
</dbReference>
<evidence type="ECO:0000313" key="3">
    <source>
        <dbReference type="Proteomes" id="UP000032749"/>
    </source>
</evidence>
<dbReference type="HOGENOM" id="CLU_107129_0_0_6"/>
<keyword evidence="1" id="KW-0732">Signal</keyword>
<keyword evidence="3" id="KW-1185">Reference proteome</keyword>
<name>R4YTU7_OLEAN</name>
<feature type="signal peptide" evidence="1">
    <location>
        <begin position="1"/>
        <end position="28"/>
    </location>
</feature>
<dbReference type="KEGG" id="oai:OLEAN_C31420"/>
<dbReference type="STRING" id="698738.OLEAN_C31420"/>
<evidence type="ECO:0000313" key="2">
    <source>
        <dbReference type="EMBL" id="CCK77318.1"/>
    </source>
</evidence>
<gene>
    <name evidence="2" type="ORF">OLEAN_C31420</name>
</gene>
<dbReference type="AlphaFoldDB" id="R4YTU7"/>
<accession>R4YTU7</accession>
<evidence type="ECO:0000256" key="1">
    <source>
        <dbReference type="SAM" id="SignalP"/>
    </source>
</evidence>
<dbReference type="InterPro" id="IPR038142">
    <property type="entry name" value="Cytochrome_P460_sp"/>
</dbReference>